<feature type="modified residue" description="4-aspartylphosphate" evidence="5">
    <location>
        <position position="58"/>
    </location>
</feature>
<dbReference type="EMBL" id="JACBXQ010000003">
    <property type="protein sequence ID" value="MBG9986565.1"/>
    <property type="molecule type" value="Genomic_DNA"/>
</dbReference>
<dbReference type="PROSITE" id="PS50110">
    <property type="entry name" value="RESPONSE_REGULATORY"/>
    <property type="match status" value="1"/>
</dbReference>
<evidence type="ECO:0000256" key="5">
    <source>
        <dbReference type="PROSITE-ProRule" id="PRU00169"/>
    </source>
</evidence>
<evidence type="ECO:0000259" key="7">
    <source>
        <dbReference type="PROSITE" id="PS50110"/>
    </source>
</evidence>
<feature type="domain" description="Response regulatory" evidence="7">
    <location>
        <begin position="2"/>
        <end position="123"/>
    </location>
</feature>
<dbReference type="InterPro" id="IPR001789">
    <property type="entry name" value="Sig_transdc_resp-reg_receiver"/>
</dbReference>
<dbReference type="SMART" id="SM00421">
    <property type="entry name" value="HTH_LUXR"/>
    <property type="match status" value="1"/>
</dbReference>
<keyword evidence="3" id="KW-0238">DNA-binding</keyword>
<sequence length="215" mass="24123">MRILVVDDDPIVTGGIKTILEVASQSYSVPFQVIGLGHNGQDAIDLYSQLKPDILLMDIRMPVMDGICAGKMILKADPEAKIIFLTTFLEDDYIVSALQIGAKGYMMKTDYESLMPALEAVSNGQRVFGDEIIAKIPHYLSSQESRIKKTLANFSDKEITLIQGVAEGLNNKELATSMHFSEGTIRNYLSLILEKLNLRDRTQLAIYYYKYMQDE</sequence>
<feature type="domain" description="HTH luxR-type" evidence="6">
    <location>
        <begin position="147"/>
        <end position="212"/>
    </location>
</feature>
<organism evidence="8 9">
    <name type="scientific">Facklamia lactis</name>
    <dbReference type="NCBI Taxonomy" id="2749967"/>
    <lineage>
        <taxon>Bacteria</taxon>
        <taxon>Bacillati</taxon>
        <taxon>Bacillota</taxon>
        <taxon>Bacilli</taxon>
        <taxon>Lactobacillales</taxon>
        <taxon>Aerococcaceae</taxon>
        <taxon>Facklamia</taxon>
    </lineage>
</organism>
<dbReference type="PROSITE" id="PS50043">
    <property type="entry name" value="HTH_LUXR_2"/>
    <property type="match status" value="1"/>
</dbReference>
<protein>
    <submittedName>
        <fullName evidence="8">Response regulator transcription factor</fullName>
    </submittedName>
</protein>
<evidence type="ECO:0000256" key="1">
    <source>
        <dbReference type="ARBA" id="ARBA00022553"/>
    </source>
</evidence>
<proteinExistence type="predicted"/>
<evidence type="ECO:0000313" key="8">
    <source>
        <dbReference type="EMBL" id="MBG9986565.1"/>
    </source>
</evidence>
<evidence type="ECO:0000313" key="9">
    <source>
        <dbReference type="Proteomes" id="UP000721415"/>
    </source>
</evidence>
<keyword evidence="1 5" id="KW-0597">Phosphoprotein</keyword>
<evidence type="ECO:0000259" key="6">
    <source>
        <dbReference type="PROSITE" id="PS50043"/>
    </source>
</evidence>
<reference evidence="8 9" key="1">
    <citation type="submission" date="2020-07" db="EMBL/GenBank/DDBJ databases">
        <title>Facklamia lactis sp. nov., isolated from raw milk.</title>
        <authorList>
            <person name="Doll E.V."/>
            <person name="Huptas C."/>
            <person name="Staib L."/>
            <person name="Wenning M."/>
            <person name="Scherer S."/>
        </authorList>
    </citation>
    <scope>NUCLEOTIDE SEQUENCE [LARGE SCALE GENOMIC DNA]</scope>
    <source>
        <strain evidence="8 9">DSM 111018</strain>
    </source>
</reference>
<dbReference type="InterPro" id="IPR011006">
    <property type="entry name" value="CheY-like_superfamily"/>
</dbReference>
<gene>
    <name evidence="8" type="ORF">HZY91_06600</name>
</gene>
<dbReference type="CDD" id="cd17535">
    <property type="entry name" value="REC_NarL-like"/>
    <property type="match status" value="1"/>
</dbReference>
<keyword evidence="9" id="KW-1185">Reference proteome</keyword>
<dbReference type="InterPro" id="IPR016032">
    <property type="entry name" value="Sig_transdc_resp-reg_C-effctor"/>
</dbReference>
<dbReference type="Pfam" id="PF00196">
    <property type="entry name" value="GerE"/>
    <property type="match status" value="1"/>
</dbReference>
<dbReference type="SUPFAM" id="SSF52172">
    <property type="entry name" value="CheY-like"/>
    <property type="match status" value="1"/>
</dbReference>
<dbReference type="PANTHER" id="PTHR43214">
    <property type="entry name" value="TWO-COMPONENT RESPONSE REGULATOR"/>
    <property type="match status" value="1"/>
</dbReference>
<dbReference type="InterPro" id="IPR039420">
    <property type="entry name" value="WalR-like"/>
</dbReference>
<dbReference type="InterPro" id="IPR058245">
    <property type="entry name" value="NreC/VraR/RcsB-like_REC"/>
</dbReference>
<dbReference type="CDD" id="cd06170">
    <property type="entry name" value="LuxR_C_like"/>
    <property type="match status" value="1"/>
</dbReference>
<dbReference type="PRINTS" id="PR00038">
    <property type="entry name" value="HTHLUXR"/>
</dbReference>
<dbReference type="RefSeq" id="WP_197115476.1">
    <property type="nucleotide sequence ID" value="NZ_JACBXQ010000003.1"/>
</dbReference>
<dbReference type="Pfam" id="PF00072">
    <property type="entry name" value="Response_reg"/>
    <property type="match status" value="1"/>
</dbReference>
<keyword evidence="4" id="KW-0804">Transcription</keyword>
<evidence type="ECO:0000256" key="2">
    <source>
        <dbReference type="ARBA" id="ARBA00023015"/>
    </source>
</evidence>
<name>A0ABS0LSY4_9LACT</name>
<dbReference type="Gene3D" id="3.40.50.2300">
    <property type="match status" value="1"/>
</dbReference>
<evidence type="ECO:0000256" key="4">
    <source>
        <dbReference type="ARBA" id="ARBA00023163"/>
    </source>
</evidence>
<comment type="caution">
    <text evidence="8">The sequence shown here is derived from an EMBL/GenBank/DDBJ whole genome shotgun (WGS) entry which is preliminary data.</text>
</comment>
<evidence type="ECO:0000256" key="3">
    <source>
        <dbReference type="ARBA" id="ARBA00023125"/>
    </source>
</evidence>
<accession>A0ABS0LSY4</accession>
<dbReference type="SUPFAM" id="SSF46894">
    <property type="entry name" value="C-terminal effector domain of the bipartite response regulators"/>
    <property type="match status" value="1"/>
</dbReference>
<dbReference type="PANTHER" id="PTHR43214:SF43">
    <property type="entry name" value="TWO-COMPONENT RESPONSE REGULATOR"/>
    <property type="match status" value="1"/>
</dbReference>
<dbReference type="Proteomes" id="UP000721415">
    <property type="component" value="Unassembled WGS sequence"/>
</dbReference>
<dbReference type="SMART" id="SM00448">
    <property type="entry name" value="REC"/>
    <property type="match status" value="1"/>
</dbReference>
<keyword evidence="2" id="KW-0805">Transcription regulation</keyword>
<dbReference type="InterPro" id="IPR000792">
    <property type="entry name" value="Tscrpt_reg_LuxR_C"/>
</dbReference>